<dbReference type="InterPro" id="IPR011009">
    <property type="entry name" value="Kinase-like_dom_sf"/>
</dbReference>
<evidence type="ECO:0000313" key="16">
    <source>
        <dbReference type="Proteomes" id="UP001634007"/>
    </source>
</evidence>
<gene>
    <name evidence="15" type="ORF">ACJRO7_028339</name>
</gene>
<keyword evidence="11" id="KW-0325">Glycoprotein</keyword>
<evidence type="ECO:0000313" key="15">
    <source>
        <dbReference type="EMBL" id="KAL3731445.1"/>
    </source>
</evidence>
<dbReference type="SMART" id="SM00220">
    <property type="entry name" value="S_TKc"/>
    <property type="match status" value="1"/>
</dbReference>
<evidence type="ECO:0000256" key="6">
    <source>
        <dbReference type="ARBA" id="ARBA00022741"/>
    </source>
</evidence>
<evidence type="ECO:0000256" key="12">
    <source>
        <dbReference type="PROSITE-ProRule" id="PRU10141"/>
    </source>
</evidence>
<keyword evidence="8 12" id="KW-0067">ATP-binding</keyword>
<dbReference type="EMBL" id="JBJKBG010000007">
    <property type="protein sequence ID" value="KAL3731445.1"/>
    <property type="molecule type" value="Genomic_DNA"/>
</dbReference>
<keyword evidence="16" id="KW-1185">Reference proteome</keyword>
<feature type="signal peptide" evidence="13">
    <location>
        <begin position="1"/>
        <end position="31"/>
    </location>
</feature>
<keyword evidence="4" id="KW-0812">Transmembrane</keyword>
<dbReference type="PROSITE" id="PS50011">
    <property type="entry name" value="PROTEIN_KINASE_DOM"/>
    <property type="match status" value="1"/>
</dbReference>
<dbReference type="Proteomes" id="UP001634007">
    <property type="component" value="Unassembled WGS sequence"/>
</dbReference>
<feature type="binding site" evidence="12">
    <location>
        <position position="346"/>
    </location>
    <ligand>
        <name>ATP</name>
        <dbReference type="ChEBI" id="CHEBI:30616"/>
    </ligand>
</feature>
<keyword evidence="2" id="KW-0723">Serine/threonine-protein kinase</keyword>
<dbReference type="Pfam" id="PF14380">
    <property type="entry name" value="WAK_assoc"/>
    <property type="match status" value="1"/>
</dbReference>
<dbReference type="PANTHER" id="PTHR27009">
    <property type="entry name" value="RUST RESISTANCE KINASE LR10-RELATED"/>
    <property type="match status" value="1"/>
</dbReference>
<dbReference type="AlphaFoldDB" id="A0ABD3K730"/>
<evidence type="ECO:0000256" key="8">
    <source>
        <dbReference type="ARBA" id="ARBA00022840"/>
    </source>
</evidence>
<dbReference type="GO" id="GO:0004674">
    <property type="term" value="F:protein serine/threonine kinase activity"/>
    <property type="evidence" value="ECO:0007669"/>
    <property type="project" value="UniProtKB-KW"/>
</dbReference>
<reference evidence="15 16" key="1">
    <citation type="submission" date="2024-11" db="EMBL/GenBank/DDBJ databases">
        <title>Chromosome-level genome assembly of Eucalyptus globulus Labill. provides insights into its genome evolution.</title>
        <authorList>
            <person name="Li X."/>
        </authorList>
    </citation>
    <scope>NUCLEOTIDE SEQUENCE [LARGE SCALE GENOMIC DNA]</scope>
    <source>
        <strain evidence="15">CL2024</strain>
        <tissue evidence="15">Fresh tender leaves</tissue>
    </source>
</reference>
<keyword evidence="6 12" id="KW-0547">Nucleotide-binding</keyword>
<dbReference type="InterPro" id="IPR017441">
    <property type="entry name" value="Protein_kinase_ATP_BS"/>
</dbReference>
<name>A0ABD3K730_EUCGL</name>
<feature type="domain" description="Protein kinase" evidence="14">
    <location>
        <begin position="318"/>
        <end position="561"/>
    </location>
</feature>
<sequence length="588" mass="65624">MGVDSSISSKVLLRLVIGILTILSLEDWVASGSLNDDYKAGECGDVMKGCSIWSDTEPCPNPSFENECHDKPLLNLRPFGEDAVSYENNSKRLSSELERSGNACFARIILPSEFDPPASSIEPPSSLGFNWKPSHLAFLHDCSSFPNYLNPHSTCPSDGPNRSYVALIIGREEDLHLDLSVCKSPVIVPVKLASPDSEEIGNDDNEKLKHGFRLQWNLTSWKSCVDCQKSGGKCRGSDGHFQCLDSGKDYPPPYKRAASGVGIAIVILVVYSLRKKPLIRKHMAMMMGKREHSVAAQQIEGLISSRRYTYKDIKRMTNSFQEKLGQGGYGYVYKGKLQDGQLVAVKLLKNLKGDGEEFINEVASISRTSHVNIVNLLGFCSEGSKRALVYEFMPNGSLEKFIFKSDTSESNRQLNWETLILHFDIKPHNILLDWNYCPKISDFGLAKICPREESIVSMLDVYSYGMMVLEMVGGRKIVEVGVDRTSEIYFPHWIHRRLKLQEELGLRGIANEEDEGVAKKMIIISLWCIQIDPRDQPPMTQVAEMLKGSVEALQIPPKPTLSSPSSRSPIATTDENLFLQFDVTTTSV</sequence>
<dbReference type="InterPro" id="IPR045874">
    <property type="entry name" value="LRK10/LRL21-25-like"/>
</dbReference>
<keyword evidence="3" id="KW-0808">Transferase</keyword>
<dbReference type="GO" id="GO:0016020">
    <property type="term" value="C:membrane"/>
    <property type="evidence" value="ECO:0007669"/>
    <property type="project" value="UniProtKB-SubCell"/>
</dbReference>
<accession>A0ABD3K730</accession>
<evidence type="ECO:0000256" key="13">
    <source>
        <dbReference type="SAM" id="SignalP"/>
    </source>
</evidence>
<keyword evidence="9" id="KW-1133">Transmembrane helix</keyword>
<comment type="subcellular location">
    <subcellularLocation>
        <location evidence="1">Membrane</location>
        <topology evidence="1">Single-pass type I membrane protein</topology>
    </subcellularLocation>
</comment>
<proteinExistence type="predicted"/>
<evidence type="ECO:0000256" key="1">
    <source>
        <dbReference type="ARBA" id="ARBA00004479"/>
    </source>
</evidence>
<comment type="caution">
    <text evidence="15">The sequence shown here is derived from an EMBL/GenBank/DDBJ whole genome shotgun (WGS) entry which is preliminary data.</text>
</comment>
<evidence type="ECO:0000256" key="9">
    <source>
        <dbReference type="ARBA" id="ARBA00022989"/>
    </source>
</evidence>
<dbReference type="InterPro" id="IPR008271">
    <property type="entry name" value="Ser/Thr_kinase_AS"/>
</dbReference>
<evidence type="ECO:0000256" key="5">
    <source>
        <dbReference type="ARBA" id="ARBA00022729"/>
    </source>
</evidence>
<evidence type="ECO:0000256" key="3">
    <source>
        <dbReference type="ARBA" id="ARBA00022679"/>
    </source>
</evidence>
<organism evidence="15 16">
    <name type="scientific">Eucalyptus globulus</name>
    <name type="common">Tasmanian blue gum</name>
    <dbReference type="NCBI Taxonomy" id="34317"/>
    <lineage>
        <taxon>Eukaryota</taxon>
        <taxon>Viridiplantae</taxon>
        <taxon>Streptophyta</taxon>
        <taxon>Embryophyta</taxon>
        <taxon>Tracheophyta</taxon>
        <taxon>Spermatophyta</taxon>
        <taxon>Magnoliopsida</taxon>
        <taxon>eudicotyledons</taxon>
        <taxon>Gunneridae</taxon>
        <taxon>Pentapetalae</taxon>
        <taxon>rosids</taxon>
        <taxon>malvids</taxon>
        <taxon>Myrtales</taxon>
        <taxon>Myrtaceae</taxon>
        <taxon>Myrtoideae</taxon>
        <taxon>Eucalypteae</taxon>
        <taxon>Eucalyptus</taxon>
    </lineage>
</organism>
<dbReference type="InterPro" id="IPR032872">
    <property type="entry name" value="WAK_assoc_C"/>
</dbReference>
<dbReference type="Gene3D" id="1.10.510.10">
    <property type="entry name" value="Transferase(Phosphotransferase) domain 1"/>
    <property type="match status" value="2"/>
</dbReference>
<feature type="chain" id="PRO_5044814089" description="Protein kinase domain-containing protein" evidence="13">
    <location>
        <begin position="32"/>
        <end position="588"/>
    </location>
</feature>
<evidence type="ECO:0000256" key="7">
    <source>
        <dbReference type="ARBA" id="ARBA00022777"/>
    </source>
</evidence>
<dbReference type="PROSITE" id="PS00107">
    <property type="entry name" value="PROTEIN_KINASE_ATP"/>
    <property type="match status" value="1"/>
</dbReference>
<evidence type="ECO:0000256" key="11">
    <source>
        <dbReference type="ARBA" id="ARBA00023180"/>
    </source>
</evidence>
<keyword evidence="10" id="KW-0472">Membrane</keyword>
<evidence type="ECO:0000256" key="4">
    <source>
        <dbReference type="ARBA" id="ARBA00022692"/>
    </source>
</evidence>
<protein>
    <recommendedName>
        <fullName evidence="14">Protein kinase domain-containing protein</fullName>
    </recommendedName>
</protein>
<evidence type="ECO:0000256" key="10">
    <source>
        <dbReference type="ARBA" id="ARBA00023136"/>
    </source>
</evidence>
<dbReference type="FunFam" id="3.30.200.20:FF:000644">
    <property type="entry name" value="Suppressor of npr1-1 constitutive 4"/>
    <property type="match status" value="1"/>
</dbReference>
<keyword evidence="5 13" id="KW-0732">Signal</keyword>
<evidence type="ECO:0000259" key="14">
    <source>
        <dbReference type="PROSITE" id="PS50011"/>
    </source>
</evidence>
<evidence type="ECO:0000256" key="2">
    <source>
        <dbReference type="ARBA" id="ARBA00022527"/>
    </source>
</evidence>
<dbReference type="Pfam" id="PF00069">
    <property type="entry name" value="Pkinase"/>
    <property type="match status" value="1"/>
</dbReference>
<dbReference type="Gene3D" id="3.30.200.20">
    <property type="entry name" value="Phosphorylase Kinase, domain 1"/>
    <property type="match status" value="1"/>
</dbReference>
<keyword evidence="7" id="KW-0418">Kinase</keyword>
<dbReference type="SUPFAM" id="SSF56112">
    <property type="entry name" value="Protein kinase-like (PK-like)"/>
    <property type="match status" value="1"/>
</dbReference>
<dbReference type="InterPro" id="IPR000719">
    <property type="entry name" value="Prot_kinase_dom"/>
</dbReference>
<dbReference type="PROSITE" id="PS00108">
    <property type="entry name" value="PROTEIN_KINASE_ST"/>
    <property type="match status" value="1"/>
</dbReference>
<dbReference type="GO" id="GO:0005524">
    <property type="term" value="F:ATP binding"/>
    <property type="evidence" value="ECO:0007669"/>
    <property type="project" value="UniProtKB-UniRule"/>
</dbReference>